<feature type="chain" id="PRO_5045481885" evidence="1">
    <location>
        <begin position="24"/>
        <end position="144"/>
    </location>
</feature>
<gene>
    <name evidence="3" type="ORF">JQ619_29160</name>
</gene>
<comment type="caution">
    <text evidence="3">The sequence shown here is derived from an EMBL/GenBank/DDBJ whole genome shotgun (WGS) entry which is preliminary data.</text>
</comment>
<dbReference type="Gene3D" id="2.40.128.520">
    <property type="match status" value="1"/>
</dbReference>
<dbReference type="EMBL" id="JAFCLK010000033">
    <property type="protein sequence ID" value="MBR1139832.1"/>
    <property type="molecule type" value="Genomic_DNA"/>
</dbReference>
<name>A0ABS5GES6_9BRAD</name>
<reference evidence="4" key="1">
    <citation type="journal article" date="2021" name="ISME J.">
        <title>Evolutionary origin and ecological implication of a unique nif island in free-living Bradyrhizobium lineages.</title>
        <authorList>
            <person name="Tao J."/>
        </authorList>
    </citation>
    <scope>NUCLEOTIDE SEQUENCE [LARGE SCALE GENOMIC DNA]</scope>
    <source>
        <strain evidence="4">SZCCT0094</strain>
    </source>
</reference>
<evidence type="ECO:0000313" key="3">
    <source>
        <dbReference type="EMBL" id="MBR1139832.1"/>
    </source>
</evidence>
<dbReference type="Pfam" id="PF09917">
    <property type="entry name" value="DUF2147"/>
    <property type="match status" value="1"/>
</dbReference>
<dbReference type="InterPro" id="IPR019223">
    <property type="entry name" value="DUF2147"/>
</dbReference>
<proteinExistence type="predicted"/>
<sequence>MTYKLRLTALVFVALGVAQPAMAADDPTGTWLTQAGDAKIKVTKCGAELCGTVIWLKQPMDTDTGKPAVDNKNPNRALANRPIIGLQLFEGIRPDGPNKWSGRIYNADDGQSYNSHISVSGPETLKVEGCVGALCGAETWTRAR</sequence>
<protein>
    <submittedName>
        <fullName evidence="3">DUF2147 domain-containing protein</fullName>
    </submittedName>
</protein>
<feature type="domain" description="DUF2147" evidence="2">
    <location>
        <begin position="29"/>
        <end position="142"/>
    </location>
</feature>
<organism evidence="3 4">
    <name type="scientific">Bradyrhizobium denitrificans</name>
    <dbReference type="NCBI Taxonomy" id="2734912"/>
    <lineage>
        <taxon>Bacteria</taxon>
        <taxon>Pseudomonadati</taxon>
        <taxon>Pseudomonadota</taxon>
        <taxon>Alphaproteobacteria</taxon>
        <taxon>Hyphomicrobiales</taxon>
        <taxon>Nitrobacteraceae</taxon>
        <taxon>Bradyrhizobium</taxon>
    </lineage>
</organism>
<evidence type="ECO:0000259" key="2">
    <source>
        <dbReference type="Pfam" id="PF09917"/>
    </source>
</evidence>
<evidence type="ECO:0000256" key="1">
    <source>
        <dbReference type="SAM" id="SignalP"/>
    </source>
</evidence>
<dbReference type="Proteomes" id="UP001314635">
    <property type="component" value="Unassembled WGS sequence"/>
</dbReference>
<evidence type="ECO:0000313" key="4">
    <source>
        <dbReference type="Proteomes" id="UP001314635"/>
    </source>
</evidence>
<dbReference type="PANTHER" id="PTHR36919">
    <property type="entry name" value="BLR1215 PROTEIN"/>
    <property type="match status" value="1"/>
</dbReference>
<feature type="signal peptide" evidence="1">
    <location>
        <begin position="1"/>
        <end position="23"/>
    </location>
</feature>
<accession>A0ABS5GES6</accession>
<keyword evidence="4" id="KW-1185">Reference proteome</keyword>
<keyword evidence="1" id="KW-0732">Signal</keyword>
<dbReference type="PANTHER" id="PTHR36919:SF2">
    <property type="entry name" value="BLL6627 PROTEIN"/>
    <property type="match status" value="1"/>
</dbReference>
<dbReference type="RefSeq" id="WP_041750385.1">
    <property type="nucleotide sequence ID" value="NZ_JABFDP010000015.1"/>
</dbReference>